<comment type="caution">
    <text evidence="1">The sequence shown here is derived from an EMBL/GenBank/DDBJ whole genome shotgun (WGS) entry which is preliminary data.</text>
</comment>
<gene>
    <name evidence="1" type="ORF">B0T20DRAFT_401740</name>
</gene>
<evidence type="ECO:0000313" key="1">
    <source>
        <dbReference type="EMBL" id="KAK3401436.1"/>
    </source>
</evidence>
<proteinExistence type="predicted"/>
<sequence length="190" mass="21761">MDDPTVTVPKHHQFRCILANRGVLSATWNADIMEINRDVFGRWETSPTTLPVMILEQCATHLDTCIQQEAREVEKWQEDISRPDLKRYTRQNLYNVYKDVTNSILTLKTSCQNLVEICGGLVSLINNAIASRPKPAKGDKGPDSRLVDLKLLRDGIRRTNLRLKIQLNRIHHLESIHIQATKAWLQLAKS</sequence>
<reference evidence="1" key="1">
    <citation type="journal article" date="2023" name="Mol. Phylogenet. Evol.">
        <title>Genome-scale phylogeny and comparative genomics of the fungal order Sordariales.</title>
        <authorList>
            <person name="Hensen N."/>
            <person name="Bonometti L."/>
            <person name="Westerberg I."/>
            <person name="Brannstrom I.O."/>
            <person name="Guillou S."/>
            <person name="Cros-Aarteil S."/>
            <person name="Calhoun S."/>
            <person name="Haridas S."/>
            <person name="Kuo A."/>
            <person name="Mondo S."/>
            <person name="Pangilinan J."/>
            <person name="Riley R."/>
            <person name="LaButti K."/>
            <person name="Andreopoulos B."/>
            <person name="Lipzen A."/>
            <person name="Chen C."/>
            <person name="Yan M."/>
            <person name="Daum C."/>
            <person name="Ng V."/>
            <person name="Clum A."/>
            <person name="Steindorff A."/>
            <person name="Ohm R.A."/>
            <person name="Martin F."/>
            <person name="Silar P."/>
            <person name="Natvig D.O."/>
            <person name="Lalanne C."/>
            <person name="Gautier V."/>
            <person name="Ament-Velasquez S.L."/>
            <person name="Kruys A."/>
            <person name="Hutchinson M.I."/>
            <person name="Powell A.J."/>
            <person name="Barry K."/>
            <person name="Miller A.N."/>
            <person name="Grigoriev I.V."/>
            <person name="Debuchy R."/>
            <person name="Gladieux P."/>
            <person name="Hiltunen Thoren M."/>
            <person name="Johannesson H."/>
        </authorList>
    </citation>
    <scope>NUCLEOTIDE SEQUENCE</scope>
    <source>
        <strain evidence="1">FGSC 1904</strain>
    </source>
</reference>
<name>A0AAE0UEN0_SORBR</name>
<dbReference type="Proteomes" id="UP001281003">
    <property type="component" value="Unassembled WGS sequence"/>
</dbReference>
<dbReference type="AlphaFoldDB" id="A0AAE0UEN0"/>
<organism evidence="1 2">
    <name type="scientific">Sordaria brevicollis</name>
    <dbReference type="NCBI Taxonomy" id="83679"/>
    <lineage>
        <taxon>Eukaryota</taxon>
        <taxon>Fungi</taxon>
        <taxon>Dikarya</taxon>
        <taxon>Ascomycota</taxon>
        <taxon>Pezizomycotina</taxon>
        <taxon>Sordariomycetes</taxon>
        <taxon>Sordariomycetidae</taxon>
        <taxon>Sordariales</taxon>
        <taxon>Sordariaceae</taxon>
        <taxon>Sordaria</taxon>
    </lineage>
</organism>
<evidence type="ECO:0000313" key="2">
    <source>
        <dbReference type="Proteomes" id="UP001281003"/>
    </source>
</evidence>
<protein>
    <submittedName>
        <fullName evidence="1">Uncharacterized protein</fullName>
    </submittedName>
</protein>
<keyword evidence="2" id="KW-1185">Reference proteome</keyword>
<dbReference type="EMBL" id="JAUTDP010000002">
    <property type="protein sequence ID" value="KAK3401436.1"/>
    <property type="molecule type" value="Genomic_DNA"/>
</dbReference>
<accession>A0AAE0UEN0</accession>
<reference evidence="1" key="2">
    <citation type="submission" date="2023-07" db="EMBL/GenBank/DDBJ databases">
        <authorList>
            <consortium name="Lawrence Berkeley National Laboratory"/>
            <person name="Haridas S."/>
            <person name="Hensen N."/>
            <person name="Bonometti L."/>
            <person name="Westerberg I."/>
            <person name="Brannstrom I.O."/>
            <person name="Guillou S."/>
            <person name="Cros-Aarteil S."/>
            <person name="Calhoun S."/>
            <person name="Kuo A."/>
            <person name="Mondo S."/>
            <person name="Pangilinan J."/>
            <person name="Riley R."/>
            <person name="LaButti K."/>
            <person name="Andreopoulos B."/>
            <person name="Lipzen A."/>
            <person name="Chen C."/>
            <person name="Yanf M."/>
            <person name="Daum C."/>
            <person name="Ng V."/>
            <person name="Clum A."/>
            <person name="Steindorff A."/>
            <person name="Ohm R."/>
            <person name="Martin F."/>
            <person name="Silar P."/>
            <person name="Natvig D."/>
            <person name="Lalanne C."/>
            <person name="Gautier V."/>
            <person name="Ament-velasquez S.L."/>
            <person name="Kruys A."/>
            <person name="Hutchinson M.I."/>
            <person name="Powell A.J."/>
            <person name="Barry K."/>
            <person name="Miller A.N."/>
            <person name="Grigoriev I.V."/>
            <person name="Debuchy R."/>
            <person name="Gladieux P."/>
            <person name="Thoren M.H."/>
            <person name="Johannesson H."/>
        </authorList>
    </citation>
    <scope>NUCLEOTIDE SEQUENCE</scope>
    <source>
        <strain evidence="1">FGSC 1904</strain>
    </source>
</reference>